<organism evidence="3 4">
    <name type="scientific">Sulfurimonas lithotrophica</name>
    <dbReference type="NCBI Taxonomy" id="2590022"/>
    <lineage>
        <taxon>Bacteria</taxon>
        <taxon>Pseudomonadati</taxon>
        <taxon>Campylobacterota</taxon>
        <taxon>Epsilonproteobacteria</taxon>
        <taxon>Campylobacterales</taxon>
        <taxon>Sulfurimonadaceae</taxon>
        <taxon>Sulfurimonas</taxon>
    </lineage>
</organism>
<dbReference type="Proteomes" id="UP000326944">
    <property type="component" value="Chromosome"/>
</dbReference>
<dbReference type="InterPro" id="IPR036397">
    <property type="entry name" value="RNaseH_sf"/>
</dbReference>
<name>A0A5P8P242_9BACT</name>
<dbReference type="InterPro" id="IPR012337">
    <property type="entry name" value="RNaseH-like_sf"/>
</dbReference>
<evidence type="ECO:0000313" key="3">
    <source>
        <dbReference type="EMBL" id="QFR49792.1"/>
    </source>
</evidence>
<accession>A0A5P8P242</accession>
<feature type="compositionally biased region" description="Basic and acidic residues" evidence="1">
    <location>
        <begin position="577"/>
        <end position="598"/>
    </location>
</feature>
<evidence type="ECO:0000256" key="1">
    <source>
        <dbReference type="SAM" id="MobiDB-lite"/>
    </source>
</evidence>
<reference evidence="3 4" key="1">
    <citation type="submission" date="2019-09" db="EMBL/GenBank/DDBJ databases">
        <title>Sulfurimonas gotlandica sp. nov., a chemoautotrophic and psychrotolerant epsilonproteobacterium isolated from a pelagic redoxcline, and an emended description of the genus Sulfurimonas.</title>
        <authorList>
            <person name="Wang S."/>
            <person name="Jiang L."/>
            <person name="Shao S."/>
        </authorList>
    </citation>
    <scope>NUCLEOTIDE SEQUENCE [LARGE SCALE GENOMIC DNA]</scope>
    <source>
        <strain evidence="3 4">GYSZ_1</strain>
    </source>
</reference>
<dbReference type="InterPro" id="IPR015378">
    <property type="entry name" value="Transposase-like_Mu_C"/>
</dbReference>
<dbReference type="SUPFAM" id="SSF53098">
    <property type="entry name" value="Ribonuclease H-like"/>
    <property type="match status" value="1"/>
</dbReference>
<proteinExistence type="predicted"/>
<protein>
    <submittedName>
        <fullName evidence="3">Transposase</fullName>
    </submittedName>
</protein>
<dbReference type="InterPro" id="IPR001584">
    <property type="entry name" value="Integrase_cat-core"/>
</dbReference>
<dbReference type="PROSITE" id="PS50994">
    <property type="entry name" value="INTEGRASE"/>
    <property type="match status" value="1"/>
</dbReference>
<feature type="compositionally biased region" description="Basic residues" evidence="1">
    <location>
        <begin position="564"/>
        <end position="576"/>
    </location>
</feature>
<dbReference type="RefSeq" id="WP_152307739.1">
    <property type="nucleotide sequence ID" value="NZ_CP043617.1"/>
</dbReference>
<dbReference type="EMBL" id="CP043617">
    <property type="protein sequence ID" value="QFR49792.1"/>
    <property type="molecule type" value="Genomic_DNA"/>
</dbReference>
<sequence length="624" mass="72556">MSKLSLSIGSKVFYQNKEYEIVKAIDFKTLSIRPLDNKFEIIDVAIKDLSSKPVEDKVQLDTFTDEEWNEAKEKYEAIKELVFRKKTRSEVEKVAEQQKVTAKTIYLWIKDYETSEKVSSLISNKHKRGKKGNRLDPLVNKIIEDVIEELYLTKQRIGFSKIYDTIKSECKKSNLTPPNHQTVRNRIKAIDPKFALKKRFSSKKANEEYGNFEGEYPEGDFPLEVYQVDHTPLDIIVVDPIFRKPIGRPYLTLAIDIYSRMVAGFYISLQAPGYFSVSQCLYNAFLPKDDFLKKQGIKGEWEIYGIPSKYAVDNGKDLIGLDMQRVCDELGMSMTRRPVGRPQYGAHVERVLGTINKKIHDLPGSTKSNIVDKGEYDSVKNATFTLDEITKWVTEFIVNVYHNRIHHGIGMTPKQKYKIGIFGDDENPGTGIPPIIENPESIRIALLPTYYRTTQKNGITLDGITYYSDVLRTWINKTDEKGNKLKFKVKRDPLNIQKLYFFDPEIKEYFELNYRKLHAPKMTLWDMLVAKRYLKEKNIKDYNEDDIFDAYDRLTEIEKEAKEKTKKHKLRKSKSHKMVDIEMKKEAAKENEPTETIKETVVKKEDNKSSDLFANIKLFNVKEK</sequence>
<feature type="domain" description="Integrase catalytic" evidence="2">
    <location>
        <begin position="218"/>
        <end position="421"/>
    </location>
</feature>
<keyword evidence="4" id="KW-1185">Reference proteome</keyword>
<dbReference type="Pfam" id="PF09299">
    <property type="entry name" value="Mu-transpos_C"/>
    <property type="match status" value="1"/>
</dbReference>
<evidence type="ECO:0000313" key="4">
    <source>
        <dbReference type="Proteomes" id="UP000326944"/>
    </source>
</evidence>
<dbReference type="GO" id="GO:0003676">
    <property type="term" value="F:nucleic acid binding"/>
    <property type="evidence" value="ECO:0007669"/>
    <property type="project" value="InterPro"/>
</dbReference>
<feature type="region of interest" description="Disordered" evidence="1">
    <location>
        <begin position="564"/>
        <end position="598"/>
    </location>
</feature>
<gene>
    <name evidence="3" type="ORF">FJR48_08630</name>
</gene>
<dbReference type="GO" id="GO:0015074">
    <property type="term" value="P:DNA integration"/>
    <property type="evidence" value="ECO:0007669"/>
    <property type="project" value="InterPro"/>
</dbReference>
<dbReference type="AlphaFoldDB" id="A0A5P8P242"/>
<dbReference type="KEGG" id="sulg:FJR48_08630"/>
<evidence type="ECO:0000259" key="2">
    <source>
        <dbReference type="PROSITE" id="PS50994"/>
    </source>
</evidence>
<dbReference type="OrthoDB" id="5439087at2"/>
<dbReference type="Gene3D" id="3.30.420.10">
    <property type="entry name" value="Ribonuclease H-like superfamily/Ribonuclease H"/>
    <property type="match status" value="1"/>
</dbReference>